<evidence type="ECO:0000313" key="11">
    <source>
        <dbReference type="Proteomes" id="UP000198885"/>
    </source>
</evidence>
<dbReference type="AlphaFoldDB" id="A0A1H9WQS9"/>
<sequence>MSDTAMTTTSAGTGDVSVTRTEAWNGGFVHEFDFTAATTADDWTIVISLDAEITNIWGVTIDARVGDLYTLSGSSWQDSLDAGQTAAFGFQGAGEPEFEIVSINGAEPGTSAEPEAPATEDDTTQDTSGDDGTTDETSDPVVEEPAVTGTPETEEADTAPRPTLDYRVSATWNGGYNAALTVKNETREAMDTWSLIVSADDLDVRNAWGMTVTDLGDGTFELTGAGYGASLHPGQSVDIGFTGAGMPPEDLDVVSDDAPSDGDDGTTEPPTDDGTTDPAPGAFGGAEYAEALDLSMDFYYAQYSGELPDDHPVAWRGDSALQDGADVGRDLTGGFYDAGDHVKFGLPQAYTATTLAWGAIDFRDGYDAAGSYDDLVAHVDWVSDYLLRCYDDNGTADLSDDVFYGQVGNGQLDHAYWGAPEDMTMERPAYAITADTPGTEVTAQTAAALAASSMVLGEAGQGARADQLLANAEKLFAFSEAYQGTYTDAIPDAGSFYASHSGYDGELAWAATWLYEATGEAVYLQKAESYYSADNIYWAMSWDDQSMGTALQLAKATGDQRYFDDLDAHFDHWEYSVARTPGTDTNEGLAWLDQWGSNRYAANTAFLAMDYAELLDERGESDKAQALREFASDQIDYMLGDNPDAFSYLVGFGDDFPLQPHHRAASGTDHVGESGPNEHVLDGALVGGPDRNGDYTDLRSDYVANEVAIDYNAGFSGALAGLIEQDQFLLS</sequence>
<comment type="similarity">
    <text evidence="5 7">Belongs to the glycosyl hydrolase 9 (cellulase E) family.</text>
</comment>
<dbReference type="Pfam" id="PF00553">
    <property type="entry name" value="CBM_2"/>
    <property type="match status" value="2"/>
</dbReference>
<dbReference type="PANTHER" id="PTHR22298">
    <property type="entry name" value="ENDO-1,4-BETA-GLUCANASE"/>
    <property type="match status" value="1"/>
</dbReference>
<dbReference type="SMART" id="SM00637">
    <property type="entry name" value="CBD_II"/>
    <property type="match status" value="2"/>
</dbReference>
<dbReference type="SUPFAM" id="SSF48208">
    <property type="entry name" value="Six-hairpin glycosidases"/>
    <property type="match status" value="1"/>
</dbReference>
<dbReference type="PROSITE" id="PS00592">
    <property type="entry name" value="GH9_2"/>
    <property type="match status" value="1"/>
</dbReference>
<organism evidence="10 11">
    <name type="scientific">Tranquillimonas rosea</name>
    <dbReference type="NCBI Taxonomy" id="641238"/>
    <lineage>
        <taxon>Bacteria</taxon>
        <taxon>Pseudomonadati</taxon>
        <taxon>Pseudomonadota</taxon>
        <taxon>Alphaproteobacteria</taxon>
        <taxon>Rhodobacterales</taxon>
        <taxon>Roseobacteraceae</taxon>
        <taxon>Tranquillimonas</taxon>
    </lineage>
</organism>
<feature type="compositionally biased region" description="Acidic residues" evidence="8">
    <location>
        <begin position="249"/>
        <end position="275"/>
    </location>
</feature>
<dbReference type="InterPro" id="IPR012291">
    <property type="entry name" value="CBM2_carb-bd_dom_sf"/>
</dbReference>
<dbReference type="PROSITE" id="PS51173">
    <property type="entry name" value="CBM2"/>
    <property type="match status" value="2"/>
</dbReference>
<dbReference type="Gene3D" id="2.60.40.290">
    <property type="match status" value="2"/>
</dbReference>
<dbReference type="Gene3D" id="1.50.10.10">
    <property type="match status" value="1"/>
</dbReference>
<dbReference type="InterPro" id="IPR033126">
    <property type="entry name" value="Glyco_hydro_9_Asp/Glu_AS"/>
</dbReference>
<dbReference type="InterPro" id="IPR001919">
    <property type="entry name" value="CBD2"/>
</dbReference>
<evidence type="ECO:0000259" key="9">
    <source>
        <dbReference type="PROSITE" id="PS51173"/>
    </source>
</evidence>
<dbReference type="OrthoDB" id="9808897at2"/>
<dbReference type="GO" id="GO:0008810">
    <property type="term" value="F:cellulase activity"/>
    <property type="evidence" value="ECO:0007669"/>
    <property type="project" value="UniProtKB-EC"/>
</dbReference>
<evidence type="ECO:0000256" key="6">
    <source>
        <dbReference type="PROSITE-ProRule" id="PRU10060"/>
    </source>
</evidence>
<feature type="compositionally biased region" description="Acidic residues" evidence="8">
    <location>
        <begin position="118"/>
        <end position="142"/>
    </location>
</feature>
<feature type="region of interest" description="Disordered" evidence="8">
    <location>
        <begin position="105"/>
        <end position="163"/>
    </location>
</feature>
<dbReference type="GO" id="GO:0030245">
    <property type="term" value="P:cellulose catabolic process"/>
    <property type="evidence" value="ECO:0007669"/>
    <property type="project" value="UniProtKB-KW"/>
</dbReference>
<dbReference type="EC" id="3.2.1.4" evidence="7"/>
<dbReference type="InterPro" id="IPR001701">
    <property type="entry name" value="Glyco_hydro_9"/>
</dbReference>
<evidence type="ECO:0000256" key="1">
    <source>
        <dbReference type="ARBA" id="ARBA00022801"/>
    </source>
</evidence>
<keyword evidence="3 5" id="KW-0326">Glycosidase</keyword>
<dbReference type="InterPro" id="IPR008928">
    <property type="entry name" value="6-hairpin_glycosidase_sf"/>
</dbReference>
<feature type="active site" evidence="6">
    <location>
        <position position="697"/>
    </location>
</feature>
<evidence type="ECO:0000256" key="2">
    <source>
        <dbReference type="ARBA" id="ARBA00023277"/>
    </source>
</evidence>
<dbReference type="STRING" id="641238.SAMN04490244_11275"/>
<feature type="region of interest" description="Disordered" evidence="8">
    <location>
        <begin position="661"/>
        <end position="685"/>
    </location>
</feature>
<dbReference type="InterPro" id="IPR012341">
    <property type="entry name" value="6hp_glycosidase-like_sf"/>
</dbReference>
<feature type="active site" evidence="5">
    <location>
        <position position="661"/>
    </location>
</feature>
<gene>
    <name evidence="10" type="ORF">SAMN04490244_11275</name>
</gene>
<evidence type="ECO:0000313" key="10">
    <source>
        <dbReference type="EMBL" id="SES36171.1"/>
    </source>
</evidence>
<dbReference type="InterPro" id="IPR008965">
    <property type="entry name" value="CBM2/CBM3_carb-bd_dom_sf"/>
</dbReference>
<protein>
    <recommendedName>
        <fullName evidence="7">Endoglucanase</fullName>
        <ecNumber evidence="7">3.2.1.4</ecNumber>
    </recommendedName>
</protein>
<dbReference type="EMBL" id="FOGU01000012">
    <property type="protein sequence ID" value="SES36171.1"/>
    <property type="molecule type" value="Genomic_DNA"/>
</dbReference>
<dbReference type="InterPro" id="IPR018221">
    <property type="entry name" value="Glyco_hydro_9_His_AS"/>
</dbReference>
<evidence type="ECO:0000256" key="8">
    <source>
        <dbReference type="SAM" id="MobiDB-lite"/>
    </source>
</evidence>
<dbReference type="Pfam" id="PF00759">
    <property type="entry name" value="Glyco_hydro_9"/>
    <property type="match status" value="1"/>
</dbReference>
<dbReference type="PROSITE" id="PS00698">
    <property type="entry name" value="GH9_3"/>
    <property type="match status" value="1"/>
</dbReference>
<evidence type="ECO:0000256" key="4">
    <source>
        <dbReference type="ARBA" id="ARBA00023326"/>
    </source>
</evidence>
<reference evidence="10 11" key="1">
    <citation type="submission" date="2016-10" db="EMBL/GenBank/DDBJ databases">
        <authorList>
            <person name="de Groot N.N."/>
        </authorList>
    </citation>
    <scope>NUCLEOTIDE SEQUENCE [LARGE SCALE GENOMIC DNA]</scope>
    <source>
        <strain evidence="10 11">DSM 23042</strain>
    </source>
</reference>
<keyword evidence="1 5" id="KW-0378">Hydrolase</keyword>
<accession>A0A1H9WQS9</accession>
<dbReference type="SUPFAM" id="SSF49384">
    <property type="entry name" value="Carbohydrate-binding domain"/>
    <property type="match status" value="2"/>
</dbReference>
<evidence type="ECO:0000256" key="3">
    <source>
        <dbReference type="ARBA" id="ARBA00023295"/>
    </source>
</evidence>
<proteinExistence type="inferred from homology"/>
<keyword evidence="2 5" id="KW-0119">Carbohydrate metabolism</keyword>
<evidence type="ECO:0000256" key="7">
    <source>
        <dbReference type="RuleBase" id="RU361166"/>
    </source>
</evidence>
<dbReference type="GO" id="GO:0030247">
    <property type="term" value="F:polysaccharide binding"/>
    <property type="evidence" value="ECO:0007669"/>
    <property type="project" value="UniProtKB-UniRule"/>
</dbReference>
<feature type="domain" description="CBM2" evidence="9">
    <location>
        <begin position="150"/>
        <end position="262"/>
    </location>
</feature>
<feature type="active site" evidence="6">
    <location>
        <position position="706"/>
    </location>
</feature>
<keyword evidence="4 5" id="KW-0624">Polysaccharide degradation</keyword>
<feature type="region of interest" description="Disordered" evidence="8">
    <location>
        <begin position="240"/>
        <end position="284"/>
    </location>
</feature>
<dbReference type="Proteomes" id="UP000198885">
    <property type="component" value="Unassembled WGS sequence"/>
</dbReference>
<evidence type="ECO:0000256" key="5">
    <source>
        <dbReference type="PROSITE-ProRule" id="PRU10059"/>
    </source>
</evidence>
<name>A0A1H9WQS9_9RHOB</name>
<comment type="catalytic activity">
    <reaction evidence="7">
        <text>Endohydrolysis of (1-&gt;4)-beta-D-glucosidic linkages in cellulose, lichenin and cereal beta-D-glucans.</text>
        <dbReference type="EC" id="3.2.1.4"/>
    </reaction>
</comment>
<feature type="domain" description="CBM2" evidence="9">
    <location>
        <begin position="7"/>
        <end position="111"/>
    </location>
</feature>
<keyword evidence="7" id="KW-0136">Cellulose degradation</keyword>
<keyword evidence="11" id="KW-1185">Reference proteome</keyword>